<dbReference type="RefSeq" id="WP_189050298.1">
    <property type="nucleotide sequence ID" value="NZ_BMJQ01000013.1"/>
</dbReference>
<dbReference type="AlphaFoldDB" id="A0A8J3E5G0"/>
<dbReference type="GO" id="GO:0003700">
    <property type="term" value="F:DNA-binding transcription factor activity"/>
    <property type="evidence" value="ECO:0007669"/>
    <property type="project" value="InterPro"/>
</dbReference>
<evidence type="ECO:0000256" key="2">
    <source>
        <dbReference type="ARBA" id="ARBA00023015"/>
    </source>
</evidence>
<evidence type="ECO:0000259" key="5">
    <source>
        <dbReference type="PROSITE" id="PS50931"/>
    </source>
</evidence>
<keyword evidence="4" id="KW-0804">Transcription</keyword>
<protein>
    <submittedName>
        <fullName evidence="6">LysR family transcriptional regulator</fullName>
    </submittedName>
</protein>
<comment type="similarity">
    <text evidence="1">Belongs to the LysR transcriptional regulatory family.</text>
</comment>
<dbReference type="GO" id="GO:0043565">
    <property type="term" value="F:sequence-specific DNA binding"/>
    <property type="evidence" value="ECO:0007669"/>
    <property type="project" value="TreeGrafter"/>
</dbReference>
<dbReference type="GO" id="GO:0006351">
    <property type="term" value="P:DNA-templated transcription"/>
    <property type="evidence" value="ECO:0007669"/>
    <property type="project" value="TreeGrafter"/>
</dbReference>
<dbReference type="PROSITE" id="PS50931">
    <property type="entry name" value="HTH_LYSR"/>
    <property type="match status" value="1"/>
</dbReference>
<dbReference type="InterPro" id="IPR000847">
    <property type="entry name" value="LysR_HTH_N"/>
</dbReference>
<evidence type="ECO:0000256" key="4">
    <source>
        <dbReference type="ARBA" id="ARBA00023163"/>
    </source>
</evidence>
<sequence>MERRLPPLNGLRAFEAAARLLSFTRAAAELSVTQSAVSHQIRGLEDRLGIALFKRMPGALVLSEAGEALLPIVADAFDRLAEGVASVIEHEVKGVLTVNVSPSFAVRWLAPRLGRFRERFPGIELHLLTSNYYTDFAREGVDAAIRHGDGAWPGLHADRFLDDQVYPVCSPKLLEGPHALKAPENLRHHVLLDLINRPYWPRWLAAAGVPDLKPRDLVLFDDIGFGLEAAIAGMGIAMGRSTILGDDLLQGRLVRPFALDMPGRYGFYLVCPEAIANRPKIARLRAWLKDEGSGGA</sequence>
<dbReference type="NCBIfam" id="NF008352">
    <property type="entry name" value="PRK11139.1"/>
    <property type="match status" value="1"/>
</dbReference>
<evidence type="ECO:0000313" key="6">
    <source>
        <dbReference type="EMBL" id="GGF35088.1"/>
    </source>
</evidence>
<keyword evidence="2" id="KW-0805">Transcription regulation</keyword>
<dbReference type="Gene3D" id="3.40.190.10">
    <property type="entry name" value="Periplasmic binding protein-like II"/>
    <property type="match status" value="2"/>
</dbReference>
<dbReference type="Pfam" id="PF00126">
    <property type="entry name" value="HTH_1"/>
    <property type="match status" value="1"/>
</dbReference>
<dbReference type="PANTHER" id="PTHR30537">
    <property type="entry name" value="HTH-TYPE TRANSCRIPTIONAL REGULATOR"/>
    <property type="match status" value="1"/>
</dbReference>
<dbReference type="PRINTS" id="PR00039">
    <property type="entry name" value="HTHLYSR"/>
</dbReference>
<dbReference type="Proteomes" id="UP000646365">
    <property type="component" value="Unassembled WGS sequence"/>
</dbReference>
<dbReference type="PANTHER" id="PTHR30537:SF74">
    <property type="entry name" value="HTH-TYPE TRANSCRIPTIONAL REGULATOR TRPI"/>
    <property type="match status" value="1"/>
</dbReference>
<dbReference type="SUPFAM" id="SSF46785">
    <property type="entry name" value="Winged helix' DNA-binding domain"/>
    <property type="match status" value="1"/>
</dbReference>
<gene>
    <name evidence="6" type="ORF">GCM10011611_46670</name>
</gene>
<comment type="caution">
    <text evidence="6">The sequence shown here is derived from an EMBL/GenBank/DDBJ whole genome shotgun (WGS) entry which is preliminary data.</text>
</comment>
<dbReference type="SUPFAM" id="SSF53850">
    <property type="entry name" value="Periplasmic binding protein-like II"/>
    <property type="match status" value="1"/>
</dbReference>
<organism evidence="6 7">
    <name type="scientific">Aliidongia dinghuensis</name>
    <dbReference type="NCBI Taxonomy" id="1867774"/>
    <lineage>
        <taxon>Bacteria</taxon>
        <taxon>Pseudomonadati</taxon>
        <taxon>Pseudomonadota</taxon>
        <taxon>Alphaproteobacteria</taxon>
        <taxon>Rhodospirillales</taxon>
        <taxon>Dongiaceae</taxon>
        <taxon>Aliidongia</taxon>
    </lineage>
</organism>
<keyword evidence="7" id="KW-1185">Reference proteome</keyword>
<dbReference type="CDD" id="cd08432">
    <property type="entry name" value="PBP2_GcdR_TrpI_HvrB_AmpR_like"/>
    <property type="match status" value="1"/>
</dbReference>
<feature type="domain" description="HTH lysR-type" evidence="5">
    <location>
        <begin position="6"/>
        <end position="63"/>
    </location>
</feature>
<dbReference type="InterPro" id="IPR058163">
    <property type="entry name" value="LysR-type_TF_proteobact-type"/>
</dbReference>
<evidence type="ECO:0000256" key="3">
    <source>
        <dbReference type="ARBA" id="ARBA00023125"/>
    </source>
</evidence>
<reference evidence="6" key="1">
    <citation type="journal article" date="2014" name="Int. J. Syst. Evol. Microbiol.">
        <title>Complete genome sequence of Corynebacterium casei LMG S-19264T (=DSM 44701T), isolated from a smear-ripened cheese.</title>
        <authorList>
            <consortium name="US DOE Joint Genome Institute (JGI-PGF)"/>
            <person name="Walter F."/>
            <person name="Albersmeier A."/>
            <person name="Kalinowski J."/>
            <person name="Ruckert C."/>
        </authorList>
    </citation>
    <scope>NUCLEOTIDE SEQUENCE</scope>
    <source>
        <strain evidence="6">CGMCC 1.15725</strain>
    </source>
</reference>
<reference evidence="6" key="2">
    <citation type="submission" date="2020-09" db="EMBL/GenBank/DDBJ databases">
        <authorList>
            <person name="Sun Q."/>
            <person name="Zhou Y."/>
        </authorList>
    </citation>
    <scope>NUCLEOTIDE SEQUENCE</scope>
    <source>
        <strain evidence="6">CGMCC 1.15725</strain>
    </source>
</reference>
<keyword evidence="3" id="KW-0238">DNA-binding</keyword>
<dbReference type="Gene3D" id="1.10.10.10">
    <property type="entry name" value="Winged helix-like DNA-binding domain superfamily/Winged helix DNA-binding domain"/>
    <property type="match status" value="1"/>
</dbReference>
<evidence type="ECO:0000256" key="1">
    <source>
        <dbReference type="ARBA" id="ARBA00009437"/>
    </source>
</evidence>
<dbReference type="InterPro" id="IPR036390">
    <property type="entry name" value="WH_DNA-bd_sf"/>
</dbReference>
<evidence type="ECO:0000313" key="7">
    <source>
        <dbReference type="Proteomes" id="UP000646365"/>
    </source>
</evidence>
<dbReference type="FunFam" id="1.10.10.10:FF:000038">
    <property type="entry name" value="Glycine cleavage system transcriptional activator"/>
    <property type="match status" value="1"/>
</dbReference>
<dbReference type="InterPro" id="IPR036388">
    <property type="entry name" value="WH-like_DNA-bd_sf"/>
</dbReference>
<name>A0A8J3E5G0_9PROT</name>
<dbReference type="EMBL" id="BMJQ01000013">
    <property type="protein sequence ID" value="GGF35088.1"/>
    <property type="molecule type" value="Genomic_DNA"/>
</dbReference>
<dbReference type="InterPro" id="IPR005119">
    <property type="entry name" value="LysR_subst-bd"/>
</dbReference>
<proteinExistence type="inferred from homology"/>
<accession>A0A8J3E5G0</accession>
<dbReference type="Pfam" id="PF03466">
    <property type="entry name" value="LysR_substrate"/>
    <property type="match status" value="1"/>
</dbReference>